<evidence type="ECO:0008006" key="4">
    <source>
        <dbReference type="Google" id="ProtNLM"/>
    </source>
</evidence>
<gene>
    <name evidence="2" type="ORF">PCOR1329_LOCUS1514</name>
</gene>
<dbReference type="EMBL" id="CAUYUJ010000370">
    <property type="protein sequence ID" value="CAK0790158.1"/>
    <property type="molecule type" value="Genomic_DNA"/>
</dbReference>
<keyword evidence="3" id="KW-1185">Reference proteome</keyword>
<reference evidence="2" key="1">
    <citation type="submission" date="2023-10" db="EMBL/GenBank/DDBJ databases">
        <authorList>
            <person name="Chen Y."/>
            <person name="Shah S."/>
            <person name="Dougan E. K."/>
            <person name="Thang M."/>
            <person name="Chan C."/>
        </authorList>
    </citation>
    <scope>NUCLEOTIDE SEQUENCE [LARGE SCALE GENOMIC DNA]</scope>
</reference>
<feature type="compositionally biased region" description="Low complexity" evidence="1">
    <location>
        <begin position="188"/>
        <end position="208"/>
    </location>
</feature>
<organism evidence="2 3">
    <name type="scientific">Prorocentrum cordatum</name>
    <dbReference type="NCBI Taxonomy" id="2364126"/>
    <lineage>
        <taxon>Eukaryota</taxon>
        <taxon>Sar</taxon>
        <taxon>Alveolata</taxon>
        <taxon>Dinophyceae</taxon>
        <taxon>Prorocentrales</taxon>
        <taxon>Prorocentraceae</taxon>
        <taxon>Prorocentrum</taxon>
    </lineage>
</organism>
<feature type="compositionally biased region" description="Basic and acidic residues" evidence="1">
    <location>
        <begin position="118"/>
        <end position="132"/>
    </location>
</feature>
<evidence type="ECO:0000313" key="3">
    <source>
        <dbReference type="Proteomes" id="UP001189429"/>
    </source>
</evidence>
<feature type="region of interest" description="Disordered" evidence="1">
    <location>
        <begin position="31"/>
        <end position="83"/>
    </location>
</feature>
<feature type="region of interest" description="Disordered" evidence="1">
    <location>
        <begin position="110"/>
        <end position="172"/>
    </location>
</feature>
<name>A0ABN9PBG9_9DINO</name>
<evidence type="ECO:0000313" key="2">
    <source>
        <dbReference type="EMBL" id="CAK0790158.1"/>
    </source>
</evidence>
<dbReference type="Proteomes" id="UP001189429">
    <property type="component" value="Unassembled WGS sequence"/>
</dbReference>
<feature type="region of interest" description="Disordered" evidence="1">
    <location>
        <begin position="185"/>
        <end position="208"/>
    </location>
</feature>
<protein>
    <recommendedName>
        <fullName evidence="4">Ribosome biogenesis protein NOP53</fullName>
    </recommendedName>
</protein>
<proteinExistence type="predicted"/>
<comment type="caution">
    <text evidence="2">The sequence shown here is derived from an EMBL/GenBank/DDBJ whole genome shotgun (WGS) entry which is preliminary data.</text>
</comment>
<feature type="compositionally biased region" description="Acidic residues" evidence="1">
    <location>
        <begin position="32"/>
        <end position="45"/>
    </location>
</feature>
<feature type="compositionally biased region" description="Basic residues" evidence="1">
    <location>
        <begin position="133"/>
        <end position="155"/>
    </location>
</feature>
<sequence>MVAAQKDEALAEQDVVVMSLAATVAGILEVWDSGDDEEGEVDAEELLTNTDPDPLKLLQAGDPEEAAKPPAASEPQVPDCSPSASAEIKFLAMAPFIPPSDHDWRALNKQRAAAAAGKRGEPKAKAKGETQRRGKGGKTSTKGKKKTKAILHKRPAAVDRASAASTSATELKAHRMRERSKARHHARAAQLAAGTPEADTKAAASAAGTARTAEIEKARAEALEAASTRAGAVRRRGSRKLRGTQHVALDRSCFFRRGMPGQFYFSPIQRCTLT</sequence>
<accession>A0ABN9PBG9</accession>
<evidence type="ECO:0000256" key="1">
    <source>
        <dbReference type="SAM" id="MobiDB-lite"/>
    </source>
</evidence>